<evidence type="ECO:0000313" key="2">
    <source>
        <dbReference type="EMBL" id="KAH6659878.1"/>
    </source>
</evidence>
<keyword evidence="3" id="KW-1185">Reference proteome</keyword>
<feature type="chain" id="PRO_5040298286" evidence="1">
    <location>
        <begin position="28"/>
        <end position="128"/>
    </location>
</feature>
<feature type="signal peptide" evidence="1">
    <location>
        <begin position="1"/>
        <end position="27"/>
    </location>
</feature>
<evidence type="ECO:0000256" key="1">
    <source>
        <dbReference type="SAM" id="SignalP"/>
    </source>
</evidence>
<dbReference type="GeneID" id="70135186"/>
<dbReference type="EMBL" id="JAGPXC010000001">
    <property type="protein sequence ID" value="KAH6659878.1"/>
    <property type="molecule type" value="Genomic_DNA"/>
</dbReference>
<accession>A0A9P8UWV5</accession>
<protein>
    <submittedName>
        <fullName evidence="2">Uncharacterized protein</fullName>
    </submittedName>
</protein>
<keyword evidence="1" id="KW-0732">Signal</keyword>
<gene>
    <name evidence="2" type="ORF">BKA67DRAFT_653086</name>
</gene>
<dbReference type="Proteomes" id="UP000758603">
    <property type="component" value="Unassembled WGS sequence"/>
</dbReference>
<name>A0A9P8UWV5_9PEZI</name>
<evidence type="ECO:0000313" key="3">
    <source>
        <dbReference type="Proteomes" id="UP000758603"/>
    </source>
</evidence>
<sequence>MPSSISPMSMALGLVVVGSFIAAPVQALPVAGGSLEATPAVAVSVHAGGGPTASGLERFPWATGHPTPSDLERIATVSAAPVSLQELEKEPCLLPEGCPPDTPTNDHPHRKQCFFNIPWFCPRDNHPQ</sequence>
<proteinExistence type="predicted"/>
<comment type="caution">
    <text evidence="2">The sequence shown here is derived from an EMBL/GenBank/DDBJ whole genome shotgun (WGS) entry which is preliminary data.</text>
</comment>
<organism evidence="2 3">
    <name type="scientific">Truncatella angustata</name>
    <dbReference type="NCBI Taxonomy" id="152316"/>
    <lineage>
        <taxon>Eukaryota</taxon>
        <taxon>Fungi</taxon>
        <taxon>Dikarya</taxon>
        <taxon>Ascomycota</taxon>
        <taxon>Pezizomycotina</taxon>
        <taxon>Sordariomycetes</taxon>
        <taxon>Xylariomycetidae</taxon>
        <taxon>Amphisphaeriales</taxon>
        <taxon>Sporocadaceae</taxon>
        <taxon>Truncatella</taxon>
    </lineage>
</organism>
<dbReference type="AlphaFoldDB" id="A0A9P8UWV5"/>
<reference evidence="2" key="1">
    <citation type="journal article" date="2021" name="Nat. Commun.">
        <title>Genetic determinants of endophytism in the Arabidopsis root mycobiome.</title>
        <authorList>
            <person name="Mesny F."/>
            <person name="Miyauchi S."/>
            <person name="Thiergart T."/>
            <person name="Pickel B."/>
            <person name="Atanasova L."/>
            <person name="Karlsson M."/>
            <person name="Huettel B."/>
            <person name="Barry K.W."/>
            <person name="Haridas S."/>
            <person name="Chen C."/>
            <person name="Bauer D."/>
            <person name="Andreopoulos W."/>
            <person name="Pangilinan J."/>
            <person name="LaButti K."/>
            <person name="Riley R."/>
            <person name="Lipzen A."/>
            <person name="Clum A."/>
            <person name="Drula E."/>
            <person name="Henrissat B."/>
            <person name="Kohler A."/>
            <person name="Grigoriev I.V."/>
            <person name="Martin F.M."/>
            <person name="Hacquard S."/>
        </authorList>
    </citation>
    <scope>NUCLEOTIDE SEQUENCE</scope>
    <source>
        <strain evidence="2">MPI-SDFR-AT-0073</strain>
    </source>
</reference>
<dbReference type="RefSeq" id="XP_045964009.1">
    <property type="nucleotide sequence ID" value="XM_046106295.1"/>
</dbReference>